<dbReference type="Pfam" id="PF07980">
    <property type="entry name" value="SusD_RagB"/>
    <property type="match status" value="1"/>
</dbReference>
<dbReference type="InterPro" id="IPR011990">
    <property type="entry name" value="TPR-like_helical_dom_sf"/>
</dbReference>
<dbReference type="AlphaFoldDB" id="A0A6J4U0M6"/>
<dbReference type="Gene3D" id="1.25.40.10">
    <property type="entry name" value="Tetratricopeptide repeat domain"/>
    <property type="match status" value="1"/>
</dbReference>
<sequence length="528" mass="58676">MKNIIKLGSGLIIAATMLVACHKDLDRFPPNTTVSEQLYSSETGYREVLAKVYGSMALTGNAGPAGAGDVAGIDEGTSDFLRLFWVAQELTTDEAVVSWNDVGLPDFHLMNWSSNNSMLNGLYNRCFYVITLTNEFIRESTAEKVAARGLNAENIKRMRAEARFVRAYQYWVLMDLFGNPSFVDETVATGTTELPKQISRADLFTFIEQELIAIDADLAEPKTNEYGRADKAAAWSLLARTYLNAEVYTGTAKWNEAVTYSKKVIDANYQLLNNYGNLFLADNGVNNTESIWTLNYDGLRTKNYGGTTFLINGSVNGDNTLHKDSSGLSGWSGLRTTRNLPQLFPEYPAFAARPDSRAQFFTQGQNVEITDISKFTEGYAVNKYRNKTRSGAFGSDPERTFSDVDFAVFRLAEMYLVYAEAALRGGGDNTLALSYINALRQRAYGDASGNVAAINTDFILDERGRELYWEALRRTDLVRYNRFTDASYLWPWKGGVQSGTGVAAFRNIFPIPATEVSSNPNIKQNAGY</sequence>
<evidence type="ECO:0000256" key="2">
    <source>
        <dbReference type="ARBA" id="ARBA00006275"/>
    </source>
</evidence>
<dbReference type="EMBL" id="CADCVN010001522">
    <property type="protein sequence ID" value="CAA9535798.1"/>
    <property type="molecule type" value="Genomic_DNA"/>
</dbReference>
<organism evidence="8">
    <name type="scientific">uncultured Segetibacter sp</name>
    <dbReference type="NCBI Taxonomy" id="481133"/>
    <lineage>
        <taxon>Bacteria</taxon>
        <taxon>Pseudomonadati</taxon>
        <taxon>Bacteroidota</taxon>
        <taxon>Chitinophagia</taxon>
        <taxon>Chitinophagales</taxon>
        <taxon>Chitinophagaceae</taxon>
        <taxon>Segetibacter</taxon>
        <taxon>environmental samples</taxon>
    </lineage>
</organism>
<feature type="domain" description="RagB/SusD" evidence="6">
    <location>
        <begin position="374"/>
        <end position="528"/>
    </location>
</feature>
<dbReference type="GO" id="GO:0009279">
    <property type="term" value="C:cell outer membrane"/>
    <property type="evidence" value="ECO:0007669"/>
    <property type="project" value="UniProtKB-SubCell"/>
</dbReference>
<dbReference type="InterPro" id="IPR033985">
    <property type="entry name" value="SusD-like_N"/>
</dbReference>
<name>A0A6J4U0M6_9BACT</name>
<reference evidence="8" key="1">
    <citation type="submission" date="2020-02" db="EMBL/GenBank/DDBJ databases">
        <authorList>
            <person name="Meier V. D."/>
        </authorList>
    </citation>
    <scope>NUCLEOTIDE SEQUENCE</scope>
    <source>
        <strain evidence="8">AVDCRST_MAG96</strain>
    </source>
</reference>
<keyword evidence="8" id="KW-0449">Lipoprotein</keyword>
<dbReference type="Gene3D" id="1.10.3780.10">
    <property type="entry name" value="SusD-like"/>
    <property type="match status" value="1"/>
</dbReference>
<keyword evidence="4" id="KW-0472">Membrane</keyword>
<dbReference type="InterPro" id="IPR012944">
    <property type="entry name" value="SusD_RagB_dom"/>
</dbReference>
<dbReference type="Gene3D" id="1.25.40.390">
    <property type="match status" value="1"/>
</dbReference>
<dbReference type="CDD" id="cd08977">
    <property type="entry name" value="SusD"/>
    <property type="match status" value="1"/>
</dbReference>
<comment type="similarity">
    <text evidence="2">Belongs to the SusD family.</text>
</comment>
<evidence type="ECO:0000256" key="4">
    <source>
        <dbReference type="ARBA" id="ARBA00023136"/>
    </source>
</evidence>
<keyword evidence="5" id="KW-0998">Cell outer membrane</keyword>
<gene>
    <name evidence="8" type="ORF">AVDCRST_MAG96-3897</name>
</gene>
<evidence type="ECO:0000313" key="8">
    <source>
        <dbReference type="EMBL" id="CAA9535798.1"/>
    </source>
</evidence>
<keyword evidence="3" id="KW-0732">Signal</keyword>
<evidence type="ECO:0000256" key="5">
    <source>
        <dbReference type="ARBA" id="ARBA00023237"/>
    </source>
</evidence>
<dbReference type="SUPFAM" id="SSF48452">
    <property type="entry name" value="TPR-like"/>
    <property type="match status" value="1"/>
</dbReference>
<proteinExistence type="inferred from homology"/>
<evidence type="ECO:0000256" key="1">
    <source>
        <dbReference type="ARBA" id="ARBA00004442"/>
    </source>
</evidence>
<feature type="domain" description="SusD-like N-terminal" evidence="7">
    <location>
        <begin position="110"/>
        <end position="243"/>
    </location>
</feature>
<evidence type="ECO:0000259" key="7">
    <source>
        <dbReference type="Pfam" id="PF14322"/>
    </source>
</evidence>
<evidence type="ECO:0000256" key="3">
    <source>
        <dbReference type="ARBA" id="ARBA00022729"/>
    </source>
</evidence>
<protein>
    <submittedName>
        <fullName evidence="8">Cell surface glycan-binding lipoprotein, utilization system for glycans and polysaccharides (PUL), SusD family</fullName>
    </submittedName>
</protein>
<evidence type="ECO:0000259" key="6">
    <source>
        <dbReference type="Pfam" id="PF07980"/>
    </source>
</evidence>
<dbReference type="Pfam" id="PF14322">
    <property type="entry name" value="SusD-like_3"/>
    <property type="match status" value="1"/>
</dbReference>
<comment type="subcellular location">
    <subcellularLocation>
        <location evidence="1">Cell outer membrane</location>
    </subcellularLocation>
</comment>
<accession>A0A6J4U0M6</accession>
<dbReference type="PROSITE" id="PS51257">
    <property type="entry name" value="PROKAR_LIPOPROTEIN"/>
    <property type="match status" value="1"/>
</dbReference>